<dbReference type="EMBL" id="ASPP01042088">
    <property type="protein sequence ID" value="ETO00067.1"/>
    <property type="molecule type" value="Genomic_DNA"/>
</dbReference>
<name>X6LFZ8_RETFI</name>
<keyword evidence="4" id="KW-1185">Reference proteome</keyword>
<reference evidence="3 4" key="1">
    <citation type="journal article" date="2013" name="Curr. Biol.">
        <title>The Genome of the Foraminiferan Reticulomyxa filosa.</title>
        <authorList>
            <person name="Glockner G."/>
            <person name="Hulsmann N."/>
            <person name="Schleicher M."/>
            <person name="Noegel A.A."/>
            <person name="Eichinger L."/>
            <person name="Gallinger C."/>
            <person name="Pawlowski J."/>
            <person name="Sierra R."/>
            <person name="Euteneuer U."/>
            <person name="Pillet L."/>
            <person name="Moustafa A."/>
            <person name="Platzer M."/>
            <person name="Groth M."/>
            <person name="Szafranski K."/>
            <person name="Schliwa M."/>
        </authorList>
    </citation>
    <scope>NUCLEOTIDE SEQUENCE [LARGE SCALE GENOMIC DNA]</scope>
</reference>
<feature type="compositionally biased region" description="Basic and acidic residues" evidence="1">
    <location>
        <begin position="107"/>
        <end position="124"/>
    </location>
</feature>
<accession>X6LFZ8</accession>
<evidence type="ECO:0000313" key="4">
    <source>
        <dbReference type="Proteomes" id="UP000023152"/>
    </source>
</evidence>
<keyword evidence="2" id="KW-1133">Transmembrane helix</keyword>
<evidence type="ECO:0000256" key="2">
    <source>
        <dbReference type="SAM" id="Phobius"/>
    </source>
</evidence>
<proteinExistence type="predicted"/>
<dbReference type="AlphaFoldDB" id="X6LFZ8"/>
<organism evidence="3 4">
    <name type="scientific">Reticulomyxa filosa</name>
    <dbReference type="NCBI Taxonomy" id="46433"/>
    <lineage>
        <taxon>Eukaryota</taxon>
        <taxon>Sar</taxon>
        <taxon>Rhizaria</taxon>
        <taxon>Retaria</taxon>
        <taxon>Foraminifera</taxon>
        <taxon>Monothalamids</taxon>
        <taxon>Reticulomyxidae</taxon>
        <taxon>Reticulomyxa</taxon>
    </lineage>
</organism>
<dbReference type="Proteomes" id="UP000023152">
    <property type="component" value="Unassembled WGS sequence"/>
</dbReference>
<keyword evidence="2" id="KW-0472">Membrane</keyword>
<comment type="caution">
    <text evidence="3">The sequence shown here is derived from an EMBL/GenBank/DDBJ whole genome shotgun (WGS) entry which is preliminary data.</text>
</comment>
<keyword evidence="2" id="KW-0812">Transmembrane</keyword>
<gene>
    <name evidence="3" type="ORF">RFI_37392</name>
</gene>
<feature type="transmembrane region" description="Helical" evidence="2">
    <location>
        <begin position="62"/>
        <end position="85"/>
    </location>
</feature>
<protein>
    <submittedName>
        <fullName evidence="3">Uncharacterized protein</fullName>
    </submittedName>
</protein>
<sequence length="131" mass="15592">MYEKKANKDLKVQITREGLIFGATSRGKSMNQKLNFGFQIVFFLAEKEILNTLRSHLLTEEAKVIFCWYFTYNTFTIQYCLFLLLKNSDKKRKTSCKIDWEKFMDEDDSDKKELDVNNSEDWKNLKPRPTP</sequence>
<dbReference type="OrthoDB" id="1564555at2759"/>
<evidence type="ECO:0000313" key="3">
    <source>
        <dbReference type="EMBL" id="ETO00067.1"/>
    </source>
</evidence>
<evidence type="ECO:0000256" key="1">
    <source>
        <dbReference type="SAM" id="MobiDB-lite"/>
    </source>
</evidence>
<feature type="region of interest" description="Disordered" evidence="1">
    <location>
        <begin position="107"/>
        <end position="131"/>
    </location>
</feature>